<sequence length="83" mass="9415">MRMSCKGLSPCDGWGYCLGDLPGLRFPFVPNFENFKTGYSRVQETFPYLTLNGLLTFRVAFILRKKMGYHLSSPVEKSAVTID</sequence>
<evidence type="ECO:0000313" key="1">
    <source>
        <dbReference type="EMBL" id="QDT30309.1"/>
    </source>
</evidence>
<evidence type="ECO:0000313" key="2">
    <source>
        <dbReference type="Proteomes" id="UP000315647"/>
    </source>
</evidence>
<organism evidence="1 2">
    <name type="scientific">Gimesia panareensis</name>
    <dbReference type="NCBI Taxonomy" id="2527978"/>
    <lineage>
        <taxon>Bacteria</taxon>
        <taxon>Pseudomonadati</taxon>
        <taxon>Planctomycetota</taxon>
        <taxon>Planctomycetia</taxon>
        <taxon>Planctomycetales</taxon>
        <taxon>Planctomycetaceae</taxon>
        <taxon>Gimesia</taxon>
    </lineage>
</organism>
<keyword evidence="2" id="KW-1185">Reference proteome</keyword>
<accession>A0A517QF87</accession>
<protein>
    <submittedName>
        <fullName evidence="1">Uncharacterized protein</fullName>
    </submittedName>
</protein>
<gene>
    <name evidence="1" type="ORF">Enr10x_56740</name>
</gene>
<proteinExistence type="predicted"/>
<reference evidence="1 2" key="1">
    <citation type="submission" date="2019-03" db="EMBL/GenBank/DDBJ databases">
        <title>Deep-cultivation of Planctomycetes and their phenomic and genomic characterization uncovers novel biology.</title>
        <authorList>
            <person name="Wiegand S."/>
            <person name="Jogler M."/>
            <person name="Boedeker C."/>
            <person name="Pinto D."/>
            <person name="Vollmers J."/>
            <person name="Rivas-Marin E."/>
            <person name="Kohn T."/>
            <person name="Peeters S.H."/>
            <person name="Heuer A."/>
            <person name="Rast P."/>
            <person name="Oberbeckmann S."/>
            <person name="Bunk B."/>
            <person name="Jeske O."/>
            <person name="Meyerdierks A."/>
            <person name="Storesund J.E."/>
            <person name="Kallscheuer N."/>
            <person name="Luecker S."/>
            <person name="Lage O.M."/>
            <person name="Pohl T."/>
            <person name="Merkel B.J."/>
            <person name="Hornburger P."/>
            <person name="Mueller R.-W."/>
            <person name="Bruemmer F."/>
            <person name="Labrenz M."/>
            <person name="Spormann A.M."/>
            <person name="Op den Camp H."/>
            <person name="Overmann J."/>
            <person name="Amann R."/>
            <person name="Jetten M.S.M."/>
            <person name="Mascher T."/>
            <person name="Medema M.H."/>
            <person name="Devos D.P."/>
            <person name="Kaster A.-K."/>
            <person name="Ovreas L."/>
            <person name="Rohde M."/>
            <person name="Galperin M.Y."/>
            <person name="Jogler C."/>
        </authorList>
    </citation>
    <scope>NUCLEOTIDE SEQUENCE [LARGE SCALE GENOMIC DNA]</scope>
    <source>
        <strain evidence="1 2">Enr10</strain>
    </source>
</reference>
<dbReference type="EMBL" id="CP037421">
    <property type="protein sequence ID" value="QDT30309.1"/>
    <property type="molecule type" value="Genomic_DNA"/>
</dbReference>
<name>A0A517QF87_9PLAN</name>
<dbReference type="AlphaFoldDB" id="A0A517QF87"/>
<dbReference type="Proteomes" id="UP000315647">
    <property type="component" value="Chromosome"/>
</dbReference>